<dbReference type="EMBL" id="JBANFI010000002">
    <property type="protein sequence ID" value="MFK7160315.1"/>
    <property type="molecule type" value="Genomic_DNA"/>
</dbReference>
<keyword evidence="6" id="KW-0732">Signal</keyword>
<comment type="caution">
    <text evidence="8">The sequence shown here is derived from an EMBL/GenBank/DDBJ whole genome shotgun (WGS) entry which is preliminary data.</text>
</comment>
<dbReference type="InterPro" id="IPR005151">
    <property type="entry name" value="Tail-specific_protease"/>
</dbReference>
<dbReference type="PANTHER" id="PTHR32060:SF30">
    <property type="entry name" value="CARBOXY-TERMINAL PROCESSING PROTEASE CTPA"/>
    <property type="match status" value="1"/>
</dbReference>
<evidence type="ECO:0000313" key="9">
    <source>
        <dbReference type="Proteomes" id="UP001621714"/>
    </source>
</evidence>
<evidence type="ECO:0000256" key="6">
    <source>
        <dbReference type="SAM" id="SignalP"/>
    </source>
</evidence>
<dbReference type="InterPro" id="IPR004447">
    <property type="entry name" value="Peptidase_S41A"/>
</dbReference>
<dbReference type="InterPro" id="IPR041489">
    <property type="entry name" value="PDZ_6"/>
</dbReference>
<name>A0ABW8PVL0_9GAMM</name>
<dbReference type="SMART" id="SM00245">
    <property type="entry name" value="TSPc"/>
    <property type="match status" value="1"/>
</dbReference>
<evidence type="ECO:0000256" key="5">
    <source>
        <dbReference type="RuleBase" id="RU004404"/>
    </source>
</evidence>
<keyword evidence="9" id="KW-1185">Reference proteome</keyword>
<dbReference type="Gene3D" id="2.30.42.10">
    <property type="match status" value="1"/>
</dbReference>
<sequence>MSCFSITSQHVQAGLLSLTLLLTPAVASELLAATPHQDEPSSRLDLPSDYLLPLDELRTFAEVFERIKQAYVHPVTDAELLEYAIRGMLDGLDPHSSYMSPDAFQQLQESTQGEFGGLGIEITLNDGYLEIVSPIDDTPAAAAGLQAQDRILQIDGIAARNLPLDEAIEMMRGPAGTEIQLTIQRPGLTQPFDVTLTRAVIQIVSVRHELLEEDIGYLRIAQFQQRTAQEAERALAALQQANQGRPLQGLILDLRNNPGGILQAAADISDLFLESGLIVYTEGRLPDTQMRFEASAGDRLAGVPLVVLINSGSASASEIVAGALQDHRRAVIMGSASFGKGSVQTILPLNNNYGLKMTTALYYTPLGRSIQNQGIQPDIEVQAAQITLLQEGRSTREADLPRHLENQQLPASAQPRPSRATQGDYPLHEALNLLKGLAIFRASSALPASEASSLPSRSH</sequence>
<dbReference type="NCBIfam" id="TIGR00225">
    <property type="entry name" value="prc"/>
    <property type="match status" value="1"/>
</dbReference>
<evidence type="ECO:0000256" key="2">
    <source>
        <dbReference type="ARBA" id="ARBA00022670"/>
    </source>
</evidence>
<evidence type="ECO:0000256" key="1">
    <source>
        <dbReference type="ARBA" id="ARBA00009179"/>
    </source>
</evidence>
<evidence type="ECO:0000256" key="4">
    <source>
        <dbReference type="ARBA" id="ARBA00022825"/>
    </source>
</evidence>
<proteinExistence type="inferred from homology"/>
<dbReference type="InterPro" id="IPR029045">
    <property type="entry name" value="ClpP/crotonase-like_dom_sf"/>
</dbReference>
<keyword evidence="4 5" id="KW-0720">Serine protease</keyword>
<dbReference type="PANTHER" id="PTHR32060">
    <property type="entry name" value="TAIL-SPECIFIC PROTEASE"/>
    <property type="match status" value="1"/>
</dbReference>
<dbReference type="Pfam" id="PF22694">
    <property type="entry name" value="CtpB_N-like"/>
    <property type="match status" value="1"/>
</dbReference>
<evidence type="ECO:0000256" key="3">
    <source>
        <dbReference type="ARBA" id="ARBA00022801"/>
    </source>
</evidence>
<organism evidence="8 9">
    <name type="scientific">Marinospirillum alkalitolerans</name>
    <dbReference type="NCBI Taxonomy" id="3123374"/>
    <lineage>
        <taxon>Bacteria</taxon>
        <taxon>Pseudomonadati</taxon>
        <taxon>Pseudomonadota</taxon>
        <taxon>Gammaproteobacteria</taxon>
        <taxon>Oceanospirillales</taxon>
        <taxon>Oceanospirillaceae</taxon>
        <taxon>Marinospirillum</taxon>
    </lineage>
</organism>
<dbReference type="RefSeq" id="WP_405337768.1">
    <property type="nucleotide sequence ID" value="NZ_JBANFI010000002.1"/>
</dbReference>
<dbReference type="Gene3D" id="3.90.226.10">
    <property type="entry name" value="2-enoyl-CoA Hydratase, Chain A, domain 1"/>
    <property type="match status" value="1"/>
</dbReference>
<protein>
    <submittedName>
        <fullName evidence="8">S41 family peptidase</fullName>
    </submittedName>
</protein>
<dbReference type="SMART" id="SM00228">
    <property type="entry name" value="PDZ"/>
    <property type="match status" value="1"/>
</dbReference>
<keyword evidence="3 5" id="KW-0378">Hydrolase</keyword>
<dbReference type="SUPFAM" id="SSF50156">
    <property type="entry name" value="PDZ domain-like"/>
    <property type="match status" value="1"/>
</dbReference>
<dbReference type="Gene3D" id="3.30.750.44">
    <property type="match status" value="1"/>
</dbReference>
<gene>
    <name evidence="8" type="ORF">V6U78_04605</name>
</gene>
<feature type="chain" id="PRO_5046245417" evidence="6">
    <location>
        <begin position="28"/>
        <end position="459"/>
    </location>
</feature>
<dbReference type="Pfam" id="PF03572">
    <property type="entry name" value="Peptidase_S41"/>
    <property type="match status" value="1"/>
</dbReference>
<keyword evidence="2 5" id="KW-0645">Protease</keyword>
<dbReference type="Proteomes" id="UP001621714">
    <property type="component" value="Unassembled WGS sequence"/>
</dbReference>
<reference evidence="8 9" key="1">
    <citation type="submission" date="2024-02" db="EMBL/GenBank/DDBJ databases">
        <title>Marinospirillum sp. MEB 164 isolated from Lonar lake sediment.</title>
        <authorList>
            <person name="Joshi A."/>
            <person name="Thite S."/>
        </authorList>
    </citation>
    <scope>NUCLEOTIDE SEQUENCE [LARGE SCALE GENOMIC DNA]</scope>
    <source>
        <strain evidence="8 9">MEB164</strain>
    </source>
</reference>
<evidence type="ECO:0000313" key="8">
    <source>
        <dbReference type="EMBL" id="MFK7160315.1"/>
    </source>
</evidence>
<accession>A0ABW8PVL0</accession>
<evidence type="ECO:0000259" key="7">
    <source>
        <dbReference type="PROSITE" id="PS50106"/>
    </source>
</evidence>
<comment type="similarity">
    <text evidence="1 5">Belongs to the peptidase S41A family.</text>
</comment>
<feature type="domain" description="PDZ" evidence="7">
    <location>
        <begin position="104"/>
        <end position="172"/>
    </location>
</feature>
<dbReference type="InterPro" id="IPR001478">
    <property type="entry name" value="PDZ"/>
</dbReference>
<dbReference type="SUPFAM" id="SSF52096">
    <property type="entry name" value="ClpP/crotonase"/>
    <property type="match status" value="1"/>
</dbReference>
<dbReference type="InterPro" id="IPR055210">
    <property type="entry name" value="CtpA/B_N"/>
</dbReference>
<dbReference type="CDD" id="cd07560">
    <property type="entry name" value="Peptidase_S41_CPP"/>
    <property type="match status" value="1"/>
</dbReference>
<dbReference type="Pfam" id="PF17820">
    <property type="entry name" value="PDZ_6"/>
    <property type="match status" value="1"/>
</dbReference>
<dbReference type="PROSITE" id="PS50106">
    <property type="entry name" value="PDZ"/>
    <property type="match status" value="1"/>
</dbReference>
<dbReference type="CDD" id="cd06782">
    <property type="entry name" value="cpPDZ_CPP-like"/>
    <property type="match status" value="1"/>
</dbReference>
<feature type="signal peptide" evidence="6">
    <location>
        <begin position="1"/>
        <end position="27"/>
    </location>
</feature>
<dbReference type="InterPro" id="IPR036034">
    <property type="entry name" value="PDZ_sf"/>
</dbReference>